<sequence>MTVTIKKTVLVYLAVFLMTLLIGYLYLAQSNAVYSTEQTYEMTDHKIKQQDNQQPNNIDAEPNHISKSKAMVGSID</sequence>
<evidence type="ECO:0000313" key="4">
    <source>
        <dbReference type="Proteomes" id="UP001223261"/>
    </source>
</evidence>
<evidence type="ECO:0000256" key="2">
    <source>
        <dbReference type="SAM" id="Phobius"/>
    </source>
</evidence>
<dbReference type="NCBIfam" id="NF041581">
    <property type="entry name" value="SosA"/>
    <property type="match status" value="1"/>
</dbReference>
<evidence type="ECO:0000313" key="3">
    <source>
        <dbReference type="EMBL" id="WHI61325.1"/>
    </source>
</evidence>
<keyword evidence="2" id="KW-0812">Transmembrane</keyword>
<proteinExistence type="predicted"/>
<protein>
    <submittedName>
        <fullName evidence="3">Uncharacterized protein</fullName>
    </submittedName>
</protein>
<dbReference type="GeneID" id="99676781"/>
<dbReference type="EMBL" id="CP118848">
    <property type="protein sequence ID" value="WHI61325.1"/>
    <property type="molecule type" value="Genomic_DNA"/>
</dbReference>
<accession>A0AAP1RR34</accession>
<organism evidence="3 4">
    <name type="scientific">Mammaliicoccus lentus</name>
    <name type="common">Staphylococcus lentus</name>
    <dbReference type="NCBI Taxonomy" id="42858"/>
    <lineage>
        <taxon>Bacteria</taxon>
        <taxon>Bacillati</taxon>
        <taxon>Bacillota</taxon>
        <taxon>Bacilli</taxon>
        <taxon>Bacillales</taxon>
        <taxon>Staphylococcaceae</taxon>
        <taxon>Mammaliicoccus</taxon>
    </lineage>
</organism>
<name>A0AAP1RR34_MAMLE</name>
<feature type="transmembrane region" description="Helical" evidence="2">
    <location>
        <begin position="9"/>
        <end position="27"/>
    </location>
</feature>
<reference evidence="3" key="1">
    <citation type="journal article" date="2023" name="Antibiotics">
        <title>Prevalence and Molecular Characterization of Methicillin-Resistant Staphylococci (MRS) and Mammaliicocci (MRM) in Dromedary Camels from Algeria: First Detection of SCCmec-mecC Hybrid in Methicillin-Resistant Mammaliicoccus lentus.</title>
        <authorList>
            <person name="Belhout C."/>
            <person name="Boyen F."/>
            <person name="Vereecke N."/>
            <person name="Theuns S."/>
            <person name="Taibi N."/>
            <person name="Stegger M."/>
            <person name="de la Fe-Rodriguez P.Y."/>
            <person name="Bouayad L."/>
            <person name="Elgroud R."/>
            <person name="Butaye P."/>
        </authorList>
    </citation>
    <scope>NUCLEOTIDE SEQUENCE</scope>
    <source>
        <strain evidence="3">7048</strain>
    </source>
</reference>
<dbReference type="AlphaFoldDB" id="A0AAP1RR34"/>
<dbReference type="Proteomes" id="UP001223261">
    <property type="component" value="Chromosome"/>
</dbReference>
<dbReference type="RefSeq" id="WP_016999599.1">
    <property type="nucleotide sequence ID" value="NZ_CABIVY010000014.1"/>
</dbReference>
<evidence type="ECO:0000256" key="1">
    <source>
        <dbReference type="SAM" id="MobiDB-lite"/>
    </source>
</evidence>
<keyword evidence="2" id="KW-0472">Membrane</keyword>
<keyword evidence="2" id="KW-1133">Transmembrane helix</keyword>
<feature type="region of interest" description="Disordered" evidence="1">
    <location>
        <begin position="48"/>
        <end position="76"/>
    </location>
</feature>
<dbReference type="InterPro" id="IPR048170">
    <property type="entry name" value="SosA-like"/>
</dbReference>
<gene>
    <name evidence="3" type="ORF">PYH69_06755</name>
</gene>